<keyword evidence="20" id="KW-1185">Reference proteome</keyword>
<dbReference type="CDD" id="cd01893">
    <property type="entry name" value="Miro1"/>
    <property type="match status" value="1"/>
</dbReference>
<dbReference type="PROSITE" id="PS51419">
    <property type="entry name" value="RAB"/>
    <property type="match status" value="1"/>
</dbReference>
<dbReference type="InterPro" id="IPR020860">
    <property type="entry name" value="MIRO_dom"/>
</dbReference>
<keyword evidence="9" id="KW-0106">Calcium</keyword>
<dbReference type="FunFam" id="3.40.50.300:FF:000553">
    <property type="entry name" value="Mitochondrial Rho GTPase"/>
    <property type="match status" value="1"/>
</dbReference>
<evidence type="ECO:0000256" key="14">
    <source>
        <dbReference type="ARBA" id="ARBA00047358"/>
    </source>
</evidence>
<dbReference type="Gene3D" id="3.40.50.300">
    <property type="entry name" value="P-loop containing nucleotide triphosphate hydrolases"/>
    <property type="match status" value="2"/>
</dbReference>
<dbReference type="CDD" id="cd01892">
    <property type="entry name" value="Miro2"/>
    <property type="match status" value="1"/>
</dbReference>
<organism evidence="19 20">
    <name type="scientific">Sparus aurata</name>
    <name type="common">Gilthead sea bream</name>
    <dbReference type="NCBI Taxonomy" id="8175"/>
    <lineage>
        <taxon>Eukaryota</taxon>
        <taxon>Metazoa</taxon>
        <taxon>Chordata</taxon>
        <taxon>Craniata</taxon>
        <taxon>Vertebrata</taxon>
        <taxon>Euteleostomi</taxon>
        <taxon>Actinopterygii</taxon>
        <taxon>Neopterygii</taxon>
        <taxon>Teleostei</taxon>
        <taxon>Neoteleostei</taxon>
        <taxon>Acanthomorphata</taxon>
        <taxon>Eupercaria</taxon>
        <taxon>Spariformes</taxon>
        <taxon>Sparidae</taxon>
        <taxon>Sparus</taxon>
    </lineage>
</organism>
<accession>A0A671WTK6</accession>
<dbReference type="GO" id="GO:0005509">
    <property type="term" value="F:calcium ion binding"/>
    <property type="evidence" value="ECO:0007669"/>
    <property type="project" value="InterPro"/>
</dbReference>
<evidence type="ECO:0000256" key="12">
    <source>
        <dbReference type="ARBA" id="ARBA00023134"/>
    </source>
</evidence>
<evidence type="ECO:0000256" key="7">
    <source>
        <dbReference type="ARBA" id="ARBA00022787"/>
    </source>
</evidence>
<feature type="domain" description="Miro" evidence="18">
    <location>
        <begin position="389"/>
        <end position="537"/>
    </location>
</feature>
<proteinExistence type="inferred from homology"/>
<keyword evidence="10 17" id="KW-1133">Transmembrane helix</keyword>
<dbReference type="SMART" id="SM00173">
    <property type="entry name" value="RAS"/>
    <property type="match status" value="1"/>
</dbReference>
<dbReference type="Pfam" id="PF08355">
    <property type="entry name" value="EF_assoc_1"/>
    <property type="match status" value="1"/>
</dbReference>
<dbReference type="InterPro" id="IPR001806">
    <property type="entry name" value="Small_GTPase"/>
</dbReference>
<evidence type="ECO:0000256" key="9">
    <source>
        <dbReference type="ARBA" id="ARBA00022837"/>
    </source>
</evidence>
<evidence type="ECO:0000256" key="13">
    <source>
        <dbReference type="ARBA" id="ARBA00023136"/>
    </source>
</evidence>
<dbReference type="Gene3D" id="1.10.238.10">
    <property type="entry name" value="EF-hand"/>
    <property type="match status" value="2"/>
</dbReference>
<dbReference type="InterPro" id="IPR021181">
    <property type="entry name" value="Miro"/>
</dbReference>
<keyword evidence="7" id="KW-1000">Mitochondrion outer membrane</keyword>
<gene>
    <name evidence="19" type="primary">RHOT2</name>
    <name evidence="19" type="synonym">rhot2</name>
</gene>
<dbReference type="InterPro" id="IPR011992">
    <property type="entry name" value="EF-hand-dom_pair"/>
</dbReference>
<sequence>MKQDVRILLLGEPKVGKTSLIMSLVGEEFPEEVPARAEEITIPADVTPEKVPTHIVDYSEKEQTDEVLRDEIVKANVVCVVYDVTNEETIDKIRTKWIPLVNGDAEKGNKVPIILVGNKSDLRSGSSMETILPIMNQFSEIETCVECSAKNLKNISELFYYAQKAVLHPTAPLYDPEDKQLKPLCVRALSRIFYISDQDNDRILSDAELNCFQKSCFGNPLAPQALEDVKTVVWKNTSDGVQDNGLTLNGFLFLNTLFIQRGRHETTWTILRKFGYDDNLELTDDYLYPEYVLVQHIQYCFLKNLFCVCPYMPWGAEVYVTVPTTDKGYISNLGYRCQWTLSAYLDIHRCLEHLGYLGYPILTEQESQTAAITVTREKEVDLEKCQTQRSVFLCKVIGPRGTGKTAFLQAFLGSSPPNLNQNTPLLSMQLNEVDVEVEFLKASDASCDVACLMYDTSDPHSFDYCASIYKQHYMESNIPCVLVASKVDLPEVKQFHGMAPAEFCYKHRLPPPLPFSSLLLDATSKNISTRLAWAATYPHLNGSDMTNTSFWLRVALGSAVVAVLGFAIYRAISRLK</sequence>
<comment type="catalytic activity">
    <reaction evidence="16">
        <text>GTP + H2O = GDP + phosphate + H(+)</text>
        <dbReference type="Rhea" id="RHEA:19669"/>
        <dbReference type="ChEBI" id="CHEBI:15377"/>
        <dbReference type="ChEBI" id="CHEBI:15378"/>
        <dbReference type="ChEBI" id="CHEBI:37565"/>
        <dbReference type="ChEBI" id="CHEBI:43474"/>
        <dbReference type="ChEBI" id="CHEBI:58189"/>
    </reaction>
    <physiologicalReaction direction="left-to-right" evidence="16">
        <dbReference type="Rhea" id="RHEA:19670"/>
    </physiologicalReaction>
</comment>
<reference evidence="19" key="3">
    <citation type="submission" date="2025-09" db="UniProtKB">
        <authorList>
            <consortium name="Ensembl"/>
        </authorList>
    </citation>
    <scope>IDENTIFICATION</scope>
</reference>
<evidence type="ECO:0000313" key="19">
    <source>
        <dbReference type="Ensembl" id="ENSSAUP00010039913.1"/>
    </source>
</evidence>
<evidence type="ECO:0000256" key="11">
    <source>
        <dbReference type="ARBA" id="ARBA00023128"/>
    </source>
</evidence>
<name>A0A671WTK6_SPAAU</name>
<dbReference type="PRINTS" id="PR00449">
    <property type="entry name" value="RASTRNSFRMNG"/>
</dbReference>
<keyword evidence="5" id="KW-0677">Repeat</keyword>
<dbReference type="PANTHER" id="PTHR46819">
    <property type="entry name" value="EF-HAND CALCIUM-BINDING DOMAIN-CONTAINING PROTEIN 7"/>
    <property type="match status" value="1"/>
</dbReference>
<dbReference type="SMART" id="SM00175">
    <property type="entry name" value="RAB"/>
    <property type="match status" value="1"/>
</dbReference>
<dbReference type="Proteomes" id="UP000472265">
    <property type="component" value="Chromosome 20"/>
</dbReference>
<comment type="similarity">
    <text evidence="2">Belongs to the mitochondrial Rho GTPase family.</text>
</comment>
<comment type="catalytic activity">
    <reaction evidence="14">
        <text>UTP + H2O = UDP + phosphate + H(+)</text>
        <dbReference type="Rhea" id="RHEA:64900"/>
        <dbReference type="ChEBI" id="CHEBI:15377"/>
        <dbReference type="ChEBI" id="CHEBI:15378"/>
        <dbReference type="ChEBI" id="CHEBI:43474"/>
        <dbReference type="ChEBI" id="CHEBI:46398"/>
        <dbReference type="ChEBI" id="CHEBI:58223"/>
    </reaction>
    <physiologicalReaction direction="left-to-right" evidence="14">
        <dbReference type="Rhea" id="RHEA:64901"/>
    </physiologicalReaction>
</comment>
<dbReference type="AlphaFoldDB" id="A0A671WTK6"/>
<keyword evidence="6" id="KW-0547">Nucleotide-binding</keyword>
<dbReference type="Ensembl" id="ENSSAUT00010042067.1">
    <property type="protein sequence ID" value="ENSSAUP00010039913.1"/>
    <property type="gene ID" value="ENSSAUG00010016475.1"/>
</dbReference>
<dbReference type="InterPro" id="IPR052266">
    <property type="entry name" value="Miro-EF-hand_domain"/>
</dbReference>
<dbReference type="Pfam" id="PF00071">
    <property type="entry name" value="Ras"/>
    <property type="match status" value="1"/>
</dbReference>
<keyword evidence="4" id="KW-0479">Metal-binding</keyword>
<evidence type="ECO:0000313" key="20">
    <source>
        <dbReference type="Proteomes" id="UP000472265"/>
    </source>
</evidence>
<keyword evidence="8" id="KW-0378">Hydrolase</keyword>
<feature type="domain" description="Miro" evidence="18">
    <location>
        <begin position="2"/>
        <end position="168"/>
    </location>
</feature>
<dbReference type="PIRSF" id="PIRSF037488">
    <property type="entry name" value="Mt_Rho_GTPase"/>
    <property type="match status" value="1"/>
</dbReference>
<dbReference type="InterPro" id="IPR027417">
    <property type="entry name" value="P-loop_NTPase"/>
</dbReference>
<dbReference type="PANTHER" id="PTHR46819:SF1">
    <property type="entry name" value="EF-HAND CALCIUM-BINDING DOMAIN-CONTAINING PROTEIN 7"/>
    <property type="match status" value="1"/>
</dbReference>
<dbReference type="SMART" id="SM00174">
    <property type="entry name" value="RHO"/>
    <property type="match status" value="1"/>
</dbReference>
<dbReference type="GO" id="GO:0007005">
    <property type="term" value="P:mitochondrion organization"/>
    <property type="evidence" value="ECO:0007669"/>
    <property type="project" value="InterPro"/>
</dbReference>
<dbReference type="GO" id="GO:0005525">
    <property type="term" value="F:GTP binding"/>
    <property type="evidence" value="ECO:0007669"/>
    <property type="project" value="UniProtKB-KW"/>
</dbReference>
<dbReference type="InterPro" id="IPR005225">
    <property type="entry name" value="Small_GTP-bd"/>
</dbReference>
<feature type="transmembrane region" description="Helical" evidence="17">
    <location>
        <begin position="550"/>
        <end position="572"/>
    </location>
</feature>
<dbReference type="Pfam" id="PF08356">
    <property type="entry name" value="EF_assoc_2"/>
    <property type="match status" value="1"/>
</dbReference>
<evidence type="ECO:0000256" key="17">
    <source>
        <dbReference type="SAM" id="Phobius"/>
    </source>
</evidence>
<dbReference type="GO" id="GO:0005741">
    <property type="term" value="C:mitochondrial outer membrane"/>
    <property type="evidence" value="ECO:0007669"/>
    <property type="project" value="UniProtKB-SubCell"/>
</dbReference>
<evidence type="ECO:0000256" key="4">
    <source>
        <dbReference type="ARBA" id="ARBA00022723"/>
    </source>
</evidence>
<evidence type="ECO:0000256" key="8">
    <source>
        <dbReference type="ARBA" id="ARBA00022801"/>
    </source>
</evidence>
<keyword evidence="12" id="KW-0342">GTP-binding</keyword>
<evidence type="ECO:0000256" key="10">
    <source>
        <dbReference type="ARBA" id="ARBA00022989"/>
    </source>
</evidence>
<keyword evidence="11" id="KW-0496">Mitochondrion</keyword>
<dbReference type="SUPFAM" id="SSF47473">
    <property type="entry name" value="EF-hand"/>
    <property type="match status" value="1"/>
</dbReference>
<dbReference type="InterPro" id="IPR013566">
    <property type="entry name" value="EF_hand_assoc_1"/>
</dbReference>
<evidence type="ECO:0000256" key="5">
    <source>
        <dbReference type="ARBA" id="ARBA00022737"/>
    </source>
</evidence>
<keyword evidence="3 17" id="KW-0812">Transmembrane</keyword>
<evidence type="ECO:0000256" key="15">
    <source>
        <dbReference type="ARBA" id="ARBA00048778"/>
    </source>
</evidence>
<evidence type="ECO:0000256" key="6">
    <source>
        <dbReference type="ARBA" id="ARBA00022741"/>
    </source>
</evidence>
<dbReference type="NCBIfam" id="TIGR00231">
    <property type="entry name" value="small_GTP"/>
    <property type="match status" value="1"/>
</dbReference>
<dbReference type="FunFam" id="1.10.238.10:FF:000011">
    <property type="entry name" value="Mitochondrial Rho GTPase"/>
    <property type="match status" value="1"/>
</dbReference>
<evidence type="ECO:0000256" key="3">
    <source>
        <dbReference type="ARBA" id="ARBA00022692"/>
    </source>
</evidence>
<reference evidence="19" key="2">
    <citation type="submission" date="2025-08" db="UniProtKB">
        <authorList>
            <consortium name="Ensembl"/>
        </authorList>
    </citation>
    <scope>IDENTIFICATION</scope>
</reference>
<dbReference type="FunFam" id="3.40.50.300:FF:000170">
    <property type="entry name" value="Mitochondrial Rho GTPase"/>
    <property type="match status" value="1"/>
</dbReference>
<evidence type="ECO:0000256" key="2">
    <source>
        <dbReference type="ARBA" id="ARBA00007981"/>
    </source>
</evidence>
<dbReference type="GeneTree" id="ENSGT00940000158109"/>
<dbReference type="GO" id="GO:0003924">
    <property type="term" value="F:GTPase activity"/>
    <property type="evidence" value="ECO:0007669"/>
    <property type="project" value="InterPro"/>
</dbReference>
<comment type="subcellular location">
    <subcellularLocation>
        <location evidence="1">Mitochondrion outer membrane</location>
        <topology evidence="1">Single-pass type IV membrane protein</topology>
    </subcellularLocation>
</comment>
<dbReference type="PROSITE" id="PS51423">
    <property type="entry name" value="MIRO"/>
    <property type="match status" value="2"/>
</dbReference>
<dbReference type="InterPro" id="IPR013567">
    <property type="entry name" value="EF_hand_assoc_2"/>
</dbReference>
<protein>
    <submittedName>
        <fullName evidence="19">Ras homolog family member T2</fullName>
    </submittedName>
</protein>
<evidence type="ECO:0000259" key="18">
    <source>
        <dbReference type="PROSITE" id="PS51423"/>
    </source>
</evidence>
<dbReference type="SUPFAM" id="SSF52540">
    <property type="entry name" value="P-loop containing nucleoside triphosphate hydrolases"/>
    <property type="match status" value="2"/>
</dbReference>
<comment type="catalytic activity">
    <reaction evidence="15">
        <text>ATP + H2O = ADP + phosphate + H(+)</text>
        <dbReference type="Rhea" id="RHEA:13065"/>
        <dbReference type="ChEBI" id="CHEBI:15377"/>
        <dbReference type="ChEBI" id="CHEBI:15378"/>
        <dbReference type="ChEBI" id="CHEBI:30616"/>
        <dbReference type="ChEBI" id="CHEBI:43474"/>
        <dbReference type="ChEBI" id="CHEBI:456216"/>
    </reaction>
    <physiologicalReaction direction="left-to-right" evidence="15">
        <dbReference type="Rhea" id="RHEA:13066"/>
    </physiologicalReaction>
</comment>
<evidence type="ECO:0000256" key="1">
    <source>
        <dbReference type="ARBA" id="ARBA00004200"/>
    </source>
</evidence>
<keyword evidence="13 17" id="KW-0472">Membrane</keyword>
<reference evidence="19" key="1">
    <citation type="submission" date="2021-04" db="EMBL/GenBank/DDBJ databases">
        <authorList>
            <consortium name="Wellcome Sanger Institute Data Sharing"/>
        </authorList>
    </citation>
    <scope>NUCLEOTIDE SEQUENCE [LARGE SCALE GENOMIC DNA]</scope>
</reference>
<evidence type="ECO:0000256" key="16">
    <source>
        <dbReference type="ARBA" id="ARBA00049117"/>
    </source>
</evidence>